<evidence type="ECO:0000256" key="3">
    <source>
        <dbReference type="ARBA" id="ARBA00022670"/>
    </source>
</evidence>
<feature type="domain" description="LD-carboxypeptidase C-terminal" evidence="7">
    <location>
        <begin position="185"/>
        <end position="291"/>
    </location>
</feature>
<reference evidence="8 9" key="1">
    <citation type="submission" date="2023-03" db="EMBL/GenBank/DDBJ databases">
        <title>Host association and intracellularity evolved multiple times independently in the Rickettsiales.</title>
        <authorList>
            <person name="Castelli M."/>
            <person name="Nardi T."/>
            <person name="Gammuto L."/>
            <person name="Bellinzona G."/>
            <person name="Sabaneyeva E."/>
            <person name="Potekhin A."/>
            <person name="Serra V."/>
            <person name="Petroni G."/>
            <person name="Sassera D."/>
        </authorList>
    </citation>
    <scope>NUCLEOTIDE SEQUENCE [LARGE SCALE GENOMIC DNA]</scope>
    <source>
        <strain evidence="8 9">Sr 2-6</strain>
    </source>
</reference>
<dbReference type="SUPFAM" id="SSF52317">
    <property type="entry name" value="Class I glutamine amidotransferase-like"/>
    <property type="match status" value="1"/>
</dbReference>
<gene>
    <name evidence="8" type="ORF">Megvenef_00822</name>
</gene>
<proteinExistence type="inferred from homology"/>
<keyword evidence="5" id="KW-0720">Serine protease</keyword>
<keyword evidence="9" id="KW-1185">Reference proteome</keyword>
<dbReference type="Proteomes" id="UP001291687">
    <property type="component" value="Unassembled WGS sequence"/>
</dbReference>
<comment type="caution">
    <text evidence="8">The sequence shown here is derived from an EMBL/GenBank/DDBJ whole genome shotgun (WGS) entry which is preliminary data.</text>
</comment>
<dbReference type="InterPro" id="IPR003507">
    <property type="entry name" value="S66_fam"/>
</dbReference>
<name>A0ABU5NCG5_9RICK</name>
<evidence type="ECO:0000256" key="1">
    <source>
        <dbReference type="ARBA" id="ARBA00010233"/>
    </source>
</evidence>
<dbReference type="EMBL" id="JARJFB010000052">
    <property type="protein sequence ID" value="MEA0970853.1"/>
    <property type="molecule type" value="Genomic_DNA"/>
</dbReference>
<sequence>MLCKMITFDRKKDKVAIIAPSSACRDKEGNFDREISRSNLEVAISLFEEHGFSCKYDEKIFTGGSLEYFAASKEERLKQLIEAIEDPEVKIISIFRGGYGAGEIVFDCLKVKPSGPKTFIGYSDGTVLHFLFNQHYGFPSIHGAVSETQKHMMKNMVSVLEGKSAEFTLETQNELARSLSTISAPVTGGNLTLICNMIGSKLRPRTTNKILFIEDVNERGYQVHRHLLHMSNAGLFEQVKAVIFADFTESDRHLDASIEHFISNYLQSVPVFKTTGIGHGKINYPLALGASGYIDNLIFSVDSPFKLV</sequence>
<dbReference type="Gene3D" id="3.40.50.10740">
    <property type="entry name" value="Class I glutamine amidotransferase-like"/>
    <property type="match status" value="1"/>
</dbReference>
<keyword evidence="4" id="KW-0378">Hydrolase</keyword>
<dbReference type="SUPFAM" id="SSF141986">
    <property type="entry name" value="LD-carboxypeptidase A C-terminal domain-like"/>
    <property type="match status" value="1"/>
</dbReference>
<evidence type="ECO:0000256" key="4">
    <source>
        <dbReference type="ARBA" id="ARBA00022801"/>
    </source>
</evidence>
<keyword evidence="3" id="KW-0645">Protease</keyword>
<dbReference type="PIRSF" id="PIRSF028757">
    <property type="entry name" value="LD-carboxypeptidase"/>
    <property type="match status" value="1"/>
</dbReference>
<feature type="domain" description="LD-carboxypeptidase N-terminal" evidence="6">
    <location>
        <begin position="15"/>
        <end position="143"/>
    </location>
</feature>
<dbReference type="InterPro" id="IPR027478">
    <property type="entry name" value="LdcA_N"/>
</dbReference>
<protein>
    <submittedName>
        <fullName evidence="8">LD-carboxypeptidase</fullName>
    </submittedName>
</protein>
<dbReference type="Pfam" id="PF02016">
    <property type="entry name" value="Peptidase_S66"/>
    <property type="match status" value="1"/>
</dbReference>
<dbReference type="InterPro" id="IPR027461">
    <property type="entry name" value="Carboxypeptidase_A_C_sf"/>
</dbReference>
<evidence type="ECO:0000256" key="2">
    <source>
        <dbReference type="ARBA" id="ARBA00022645"/>
    </source>
</evidence>
<evidence type="ECO:0000313" key="9">
    <source>
        <dbReference type="Proteomes" id="UP001291687"/>
    </source>
</evidence>
<evidence type="ECO:0000256" key="5">
    <source>
        <dbReference type="ARBA" id="ARBA00022825"/>
    </source>
</evidence>
<accession>A0ABU5NCG5</accession>
<evidence type="ECO:0000313" key="8">
    <source>
        <dbReference type="EMBL" id="MEA0970853.1"/>
    </source>
</evidence>
<dbReference type="InterPro" id="IPR029062">
    <property type="entry name" value="Class_I_gatase-like"/>
</dbReference>
<keyword evidence="2" id="KW-0121">Carboxypeptidase</keyword>
<dbReference type="InterPro" id="IPR040921">
    <property type="entry name" value="Peptidase_S66C"/>
</dbReference>
<dbReference type="CDD" id="cd07025">
    <property type="entry name" value="Peptidase_S66"/>
    <property type="match status" value="1"/>
</dbReference>
<evidence type="ECO:0000259" key="6">
    <source>
        <dbReference type="Pfam" id="PF02016"/>
    </source>
</evidence>
<dbReference type="InterPro" id="IPR040449">
    <property type="entry name" value="Peptidase_S66_N"/>
</dbReference>
<dbReference type="PANTHER" id="PTHR30237:SF2">
    <property type="entry name" value="MUREIN TETRAPEPTIDE CARBOXYPEPTIDASE"/>
    <property type="match status" value="1"/>
</dbReference>
<organism evidence="8 9">
    <name type="scientific">Candidatus Megaera venefica</name>
    <dbReference type="NCBI Taxonomy" id="2055910"/>
    <lineage>
        <taxon>Bacteria</taxon>
        <taxon>Pseudomonadati</taxon>
        <taxon>Pseudomonadota</taxon>
        <taxon>Alphaproteobacteria</taxon>
        <taxon>Rickettsiales</taxon>
        <taxon>Rickettsiaceae</taxon>
        <taxon>Candidatus Megaera</taxon>
    </lineage>
</organism>
<dbReference type="Pfam" id="PF17676">
    <property type="entry name" value="Peptidase_S66C"/>
    <property type="match status" value="1"/>
</dbReference>
<dbReference type="Gene3D" id="3.50.30.60">
    <property type="entry name" value="LD-carboxypeptidase A C-terminal domain-like"/>
    <property type="match status" value="1"/>
</dbReference>
<dbReference type="PANTHER" id="PTHR30237">
    <property type="entry name" value="MURAMOYLTETRAPEPTIDE CARBOXYPEPTIDASE"/>
    <property type="match status" value="1"/>
</dbReference>
<comment type="similarity">
    <text evidence="1">Belongs to the peptidase S66 family.</text>
</comment>
<evidence type="ECO:0000259" key="7">
    <source>
        <dbReference type="Pfam" id="PF17676"/>
    </source>
</evidence>